<keyword evidence="3" id="KW-0808">Transferase</keyword>
<dbReference type="SMART" id="SM00304">
    <property type="entry name" value="HAMP"/>
    <property type="match status" value="1"/>
</dbReference>
<reference evidence="7" key="1">
    <citation type="submission" date="2022-12" db="EMBL/GenBank/DDBJ databases">
        <authorList>
            <person name="Wang J."/>
        </authorList>
    </citation>
    <scope>NUCLEOTIDE SEQUENCE</scope>
    <source>
        <strain evidence="7">HY-42-06</strain>
    </source>
</reference>
<evidence type="ECO:0000259" key="6">
    <source>
        <dbReference type="PROSITE" id="PS50885"/>
    </source>
</evidence>
<protein>
    <submittedName>
        <fullName evidence="7">Sensor histidine kinase</fullName>
    </submittedName>
</protein>
<sequence length="585" mass="68150">MIKKKNFKTRLFKAFIIVGFFPLIIMTVFYYCNTSSLINKKINTSINENIKIMSSFIDSSINNFSSIVEFLAENKEIQQIFKKEKYSSYNEKFKDAQKIYTIITSVTANQKMDIPVYIMGLNNPLSRFTTQEYFSPIYGNKYNEIFDLIDSAEDNKLFYVHRRVDGRERKDIVLAICRQIIDRENDEKLGYVFLDIYDDYFNNILKHAKVYEGNNIYILDKQGYIITDKLYKDRTGFKFYENYVDTILNNKQGQFRCTLEGEQYVAYFNTLAHNEFKIVEIVPVKSIYKDKGMIVQTFIFVLILLSVFAIIVSLILSKSISKPINKLSGLMRRVEKGDMNVNVNIDSNDEIGDLGKSFNKMVREIDKLIEEVYIKQYLLKEAEYKNLKAQVNPHFLYNTLESIKWMAKLGENEGVVKMTTTLGKFLRYSISKKGDIVTVKEDIDQINNYLTIQSIRYGDKFSVDFEIDNKILDQRILKLLLQPLVENAIIHGLEPKLEKGKLVIKGYKKEENICFEIIDNGVGITNESTKGEGIGMSNVDKRVKIHYGEKYGVFLDRIDDKTYVKLILPYDWKGDEENDKSNDSR</sequence>
<evidence type="ECO:0000256" key="5">
    <source>
        <dbReference type="SAM" id="Phobius"/>
    </source>
</evidence>
<keyword evidence="2" id="KW-0597">Phosphoprotein</keyword>
<dbReference type="CDD" id="cd06225">
    <property type="entry name" value="HAMP"/>
    <property type="match status" value="1"/>
</dbReference>
<evidence type="ECO:0000256" key="4">
    <source>
        <dbReference type="ARBA" id="ARBA00022777"/>
    </source>
</evidence>
<dbReference type="Proteomes" id="UP001079657">
    <property type="component" value="Unassembled WGS sequence"/>
</dbReference>
<gene>
    <name evidence="7" type="ORF">OXH55_05275</name>
</gene>
<dbReference type="Pfam" id="PF06580">
    <property type="entry name" value="His_kinase"/>
    <property type="match status" value="1"/>
</dbReference>
<dbReference type="SMART" id="SM00387">
    <property type="entry name" value="HATPase_c"/>
    <property type="match status" value="1"/>
</dbReference>
<name>A0ABT4CPM7_9CLOT</name>
<keyword evidence="5" id="KW-0812">Transmembrane</keyword>
<dbReference type="EMBL" id="JAPQES010000001">
    <property type="protein sequence ID" value="MCY6370036.1"/>
    <property type="molecule type" value="Genomic_DNA"/>
</dbReference>
<dbReference type="InterPro" id="IPR050640">
    <property type="entry name" value="Bact_2-comp_sensor_kinase"/>
</dbReference>
<dbReference type="SUPFAM" id="SSF158472">
    <property type="entry name" value="HAMP domain-like"/>
    <property type="match status" value="1"/>
</dbReference>
<dbReference type="Pfam" id="PF02518">
    <property type="entry name" value="HATPase_c"/>
    <property type="match status" value="1"/>
</dbReference>
<proteinExistence type="predicted"/>
<dbReference type="InterPro" id="IPR036890">
    <property type="entry name" value="HATPase_C_sf"/>
</dbReference>
<keyword evidence="5" id="KW-0472">Membrane</keyword>
<dbReference type="PROSITE" id="PS50885">
    <property type="entry name" value="HAMP"/>
    <property type="match status" value="1"/>
</dbReference>
<feature type="transmembrane region" description="Helical" evidence="5">
    <location>
        <begin position="293"/>
        <end position="316"/>
    </location>
</feature>
<dbReference type="Gene3D" id="6.10.340.10">
    <property type="match status" value="1"/>
</dbReference>
<keyword evidence="4 7" id="KW-0418">Kinase</keyword>
<dbReference type="PANTHER" id="PTHR34220:SF7">
    <property type="entry name" value="SENSOR HISTIDINE KINASE YPDA"/>
    <property type="match status" value="1"/>
</dbReference>
<organism evidence="7 8">
    <name type="scientific">Clostridium ganghwense</name>
    <dbReference type="NCBI Taxonomy" id="312089"/>
    <lineage>
        <taxon>Bacteria</taxon>
        <taxon>Bacillati</taxon>
        <taxon>Bacillota</taxon>
        <taxon>Clostridia</taxon>
        <taxon>Eubacteriales</taxon>
        <taxon>Clostridiaceae</taxon>
        <taxon>Clostridium</taxon>
    </lineage>
</organism>
<keyword evidence="5" id="KW-1133">Transmembrane helix</keyword>
<dbReference type="Pfam" id="PF00672">
    <property type="entry name" value="HAMP"/>
    <property type="match status" value="1"/>
</dbReference>
<dbReference type="Gene3D" id="3.30.565.10">
    <property type="entry name" value="Histidine kinase-like ATPase, C-terminal domain"/>
    <property type="match status" value="1"/>
</dbReference>
<feature type="transmembrane region" description="Helical" evidence="5">
    <location>
        <begin position="12"/>
        <end position="31"/>
    </location>
</feature>
<dbReference type="Gene3D" id="3.30.450.20">
    <property type="entry name" value="PAS domain"/>
    <property type="match status" value="1"/>
</dbReference>
<dbReference type="GO" id="GO:0016301">
    <property type="term" value="F:kinase activity"/>
    <property type="evidence" value="ECO:0007669"/>
    <property type="project" value="UniProtKB-KW"/>
</dbReference>
<evidence type="ECO:0000256" key="2">
    <source>
        <dbReference type="ARBA" id="ARBA00022553"/>
    </source>
</evidence>
<dbReference type="InterPro" id="IPR003660">
    <property type="entry name" value="HAMP_dom"/>
</dbReference>
<dbReference type="InterPro" id="IPR003594">
    <property type="entry name" value="HATPase_dom"/>
</dbReference>
<dbReference type="RefSeq" id="WP_268048554.1">
    <property type="nucleotide sequence ID" value="NZ_JAPQES010000001.1"/>
</dbReference>
<evidence type="ECO:0000313" key="7">
    <source>
        <dbReference type="EMBL" id="MCY6370036.1"/>
    </source>
</evidence>
<dbReference type="InterPro" id="IPR010559">
    <property type="entry name" value="Sig_transdc_His_kin_internal"/>
</dbReference>
<dbReference type="SUPFAM" id="SSF55874">
    <property type="entry name" value="ATPase domain of HSP90 chaperone/DNA topoisomerase II/histidine kinase"/>
    <property type="match status" value="1"/>
</dbReference>
<feature type="domain" description="HAMP" evidence="6">
    <location>
        <begin position="318"/>
        <end position="370"/>
    </location>
</feature>
<comment type="caution">
    <text evidence="7">The sequence shown here is derived from an EMBL/GenBank/DDBJ whole genome shotgun (WGS) entry which is preliminary data.</text>
</comment>
<dbReference type="PANTHER" id="PTHR34220">
    <property type="entry name" value="SENSOR HISTIDINE KINASE YPDA"/>
    <property type="match status" value="1"/>
</dbReference>
<evidence type="ECO:0000256" key="1">
    <source>
        <dbReference type="ARBA" id="ARBA00004370"/>
    </source>
</evidence>
<evidence type="ECO:0000313" key="8">
    <source>
        <dbReference type="Proteomes" id="UP001079657"/>
    </source>
</evidence>
<evidence type="ECO:0000256" key="3">
    <source>
        <dbReference type="ARBA" id="ARBA00022679"/>
    </source>
</evidence>
<accession>A0ABT4CPM7</accession>
<comment type="subcellular location">
    <subcellularLocation>
        <location evidence="1">Membrane</location>
    </subcellularLocation>
</comment>
<keyword evidence="8" id="KW-1185">Reference proteome</keyword>